<evidence type="ECO:0000256" key="1">
    <source>
        <dbReference type="SAM" id="MobiDB-lite"/>
    </source>
</evidence>
<dbReference type="EMBL" id="JNVN01002992">
    <property type="protein sequence ID" value="KHJ31326.1"/>
    <property type="molecule type" value="Genomic_DNA"/>
</dbReference>
<protein>
    <submittedName>
        <fullName evidence="2">Uncharacterized protein</fullName>
    </submittedName>
</protein>
<dbReference type="AlphaFoldDB" id="A0A0B1P346"/>
<feature type="compositionally biased region" description="Polar residues" evidence="1">
    <location>
        <begin position="134"/>
        <end position="152"/>
    </location>
</feature>
<reference evidence="2 3" key="1">
    <citation type="journal article" date="2014" name="BMC Genomics">
        <title>Adaptive genomic structural variation in the grape powdery mildew pathogen, Erysiphe necator.</title>
        <authorList>
            <person name="Jones L."/>
            <person name="Riaz S."/>
            <person name="Morales-Cruz A."/>
            <person name="Amrine K.C."/>
            <person name="McGuire B."/>
            <person name="Gubler W.D."/>
            <person name="Walker M.A."/>
            <person name="Cantu D."/>
        </authorList>
    </citation>
    <scope>NUCLEOTIDE SEQUENCE [LARGE SCALE GENOMIC DNA]</scope>
    <source>
        <strain evidence="3">c</strain>
    </source>
</reference>
<organism evidence="2 3">
    <name type="scientific">Uncinula necator</name>
    <name type="common">Grape powdery mildew</name>
    <dbReference type="NCBI Taxonomy" id="52586"/>
    <lineage>
        <taxon>Eukaryota</taxon>
        <taxon>Fungi</taxon>
        <taxon>Dikarya</taxon>
        <taxon>Ascomycota</taxon>
        <taxon>Pezizomycotina</taxon>
        <taxon>Leotiomycetes</taxon>
        <taxon>Erysiphales</taxon>
        <taxon>Erysiphaceae</taxon>
        <taxon>Erysiphe</taxon>
    </lineage>
</organism>
<sequence>MRIPLIDKHTMKKLKTPSNISNMQLESETNKSPRLTKIKTQFQGEIKVGMADEKLDLKKIKNESIESDLNITSKKDSLEPLCNKSINKSYPKIIKSIPSIEERKQSDNTTDVVATKVTNLLLPETYKIGKNDLSGMSQSDTRINKNQSSSILAKNFKKSEEVN</sequence>
<comment type="caution">
    <text evidence="2">The sequence shown here is derived from an EMBL/GenBank/DDBJ whole genome shotgun (WGS) entry which is preliminary data.</text>
</comment>
<name>A0A0B1P346_UNCNE</name>
<accession>A0A0B1P346</accession>
<gene>
    <name evidence="2" type="ORF">EV44_g2438</name>
</gene>
<proteinExistence type="predicted"/>
<keyword evidence="3" id="KW-1185">Reference proteome</keyword>
<dbReference type="HOGENOM" id="CLU_1628279_0_0_1"/>
<evidence type="ECO:0000313" key="3">
    <source>
        <dbReference type="Proteomes" id="UP000030854"/>
    </source>
</evidence>
<dbReference type="Proteomes" id="UP000030854">
    <property type="component" value="Unassembled WGS sequence"/>
</dbReference>
<evidence type="ECO:0000313" key="2">
    <source>
        <dbReference type="EMBL" id="KHJ31326.1"/>
    </source>
</evidence>
<feature type="region of interest" description="Disordered" evidence="1">
    <location>
        <begin position="130"/>
        <end position="163"/>
    </location>
</feature>